<name>A0ABW4F225_9PSEU</name>
<sequence>MSAPQGPNPPHGSPPGNPADQPPWGQQPPGGWGQQPQDGDPEDTRAVPTGPETRAVPTQGPGNEPPPQPGQFATPHKQYTETVPGMPAQHSETMPGMAPYGQPPQPQPGLPPYGQPHPGQPPYGQPQQFGQPPYGRPQGPQQPYGAPQPGGPQQFGSPGWGQQQPTQQWAGQQQPAGQQQWGQGRPPAPAPAGKSGVKRLLLPIIGGVVVIAVIAVLGFVWPGFFVSKVFDQAALQDGVQRVLAQNYNLDVSAVQCDEGIRVAEGTSFECQATVDGAPVKVPITITSSDGAYEVGRPA</sequence>
<evidence type="ECO:0000313" key="4">
    <source>
        <dbReference type="EMBL" id="MFD1520740.1"/>
    </source>
</evidence>
<reference evidence="5" key="1">
    <citation type="journal article" date="2019" name="Int. J. Syst. Evol. Microbiol.">
        <title>The Global Catalogue of Microorganisms (GCM) 10K type strain sequencing project: providing services to taxonomists for standard genome sequencing and annotation.</title>
        <authorList>
            <consortium name="The Broad Institute Genomics Platform"/>
            <consortium name="The Broad Institute Genome Sequencing Center for Infectious Disease"/>
            <person name="Wu L."/>
            <person name="Ma J."/>
        </authorList>
    </citation>
    <scope>NUCLEOTIDE SEQUENCE [LARGE SCALE GENOMIC DNA]</scope>
    <source>
        <strain evidence="5">CCM 7043</strain>
    </source>
</reference>
<keyword evidence="2" id="KW-0812">Transmembrane</keyword>
<gene>
    <name evidence="4" type="ORF">ACFSJD_24810</name>
</gene>
<proteinExistence type="predicted"/>
<dbReference type="Pfam" id="PF14230">
    <property type="entry name" value="DUF4333"/>
    <property type="match status" value="1"/>
</dbReference>
<protein>
    <submittedName>
        <fullName evidence="4">DUF4333 domain-containing protein</fullName>
    </submittedName>
</protein>
<feature type="domain" description="DUF4333" evidence="3">
    <location>
        <begin position="215"/>
        <end position="290"/>
    </location>
</feature>
<dbReference type="EMBL" id="JBHUCO010000028">
    <property type="protein sequence ID" value="MFD1520740.1"/>
    <property type="molecule type" value="Genomic_DNA"/>
</dbReference>
<feature type="transmembrane region" description="Helical" evidence="2">
    <location>
        <begin position="200"/>
        <end position="221"/>
    </location>
</feature>
<accession>A0ABW4F225</accession>
<keyword evidence="2" id="KW-0472">Membrane</keyword>
<dbReference type="InterPro" id="IPR025637">
    <property type="entry name" value="DUF4333"/>
</dbReference>
<keyword evidence="2" id="KW-1133">Transmembrane helix</keyword>
<keyword evidence="5" id="KW-1185">Reference proteome</keyword>
<evidence type="ECO:0000313" key="5">
    <source>
        <dbReference type="Proteomes" id="UP001597114"/>
    </source>
</evidence>
<dbReference type="Proteomes" id="UP001597114">
    <property type="component" value="Unassembled WGS sequence"/>
</dbReference>
<dbReference type="RefSeq" id="WP_344722665.1">
    <property type="nucleotide sequence ID" value="NZ_BAAAUS010000013.1"/>
</dbReference>
<feature type="compositionally biased region" description="Low complexity" evidence="1">
    <location>
        <begin position="125"/>
        <end position="185"/>
    </location>
</feature>
<evidence type="ECO:0000256" key="1">
    <source>
        <dbReference type="SAM" id="MobiDB-lite"/>
    </source>
</evidence>
<organism evidence="4 5">
    <name type="scientific">Pseudonocardia yunnanensis</name>
    <dbReference type="NCBI Taxonomy" id="58107"/>
    <lineage>
        <taxon>Bacteria</taxon>
        <taxon>Bacillati</taxon>
        <taxon>Actinomycetota</taxon>
        <taxon>Actinomycetes</taxon>
        <taxon>Pseudonocardiales</taxon>
        <taxon>Pseudonocardiaceae</taxon>
        <taxon>Pseudonocardia</taxon>
    </lineage>
</organism>
<feature type="compositionally biased region" description="Pro residues" evidence="1">
    <location>
        <begin position="101"/>
        <end position="124"/>
    </location>
</feature>
<comment type="caution">
    <text evidence="4">The sequence shown here is derived from an EMBL/GenBank/DDBJ whole genome shotgun (WGS) entry which is preliminary data.</text>
</comment>
<feature type="compositionally biased region" description="Pro residues" evidence="1">
    <location>
        <begin position="1"/>
        <end position="21"/>
    </location>
</feature>
<evidence type="ECO:0000259" key="3">
    <source>
        <dbReference type="Pfam" id="PF14230"/>
    </source>
</evidence>
<feature type="region of interest" description="Disordered" evidence="1">
    <location>
        <begin position="1"/>
        <end position="194"/>
    </location>
</feature>
<evidence type="ECO:0000256" key="2">
    <source>
        <dbReference type="SAM" id="Phobius"/>
    </source>
</evidence>